<comment type="caution">
    <text evidence="2">The sequence shown here is derived from an EMBL/GenBank/DDBJ whole genome shotgun (WGS) entry which is preliminary data.</text>
</comment>
<protein>
    <submittedName>
        <fullName evidence="2">Uncharacterized protein</fullName>
    </submittedName>
</protein>
<keyword evidence="3" id="KW-1185">Reference proteome</keyword>
<dbReference type="Proteomes" id="UP000748025">
    <property type="component" value="Unassembled WGS sequence"/>
</dbReference>
<evidence type="ECO:0000313" key="2">
    <source>
        <dbReference type="EMBL" id="KAG5991316.1"/>
    </source>
</evidence>
<dbReference type="EMBL" id="SRPW01002656">
    <property type="protein sequence ID" value="KAG5991316.1"/>
    <property type="molecule type" value="Genomic_DNA"/>
</dbReference>
<accession>A0A9P7N6L4</accession>
<reference evidence="2" key="1">
    <citation type="journal article" date="2020" name="bioRxiv">
        <title>Whole genome comparisons of ergot fungi reveals the divergence and evolution of species within the genus Claviceps are the result of varying mechanisms driving genome evolution and host range expansion.</title>
        <authorList>
            <person name="Wyka S.A."/>
            <person name="Mondo S.J."/>
            <person name="Liu M."/>
            <person name="Dettman J."/>
            <person name="Nalam V."/>
            <person name="Broders K.D."/>
        </authorList>
    </citation>
    <scope>NUCLEOTIDE SEQUENCE</scope>
    <source>
        <strain evidence="2">CCC 602</strain>
    </source>
</reference>
<feature type="region of interest" description="Disordered" evidence="1">
    <location>
        <begin position="164"/>
        <end position="186"/>
    </location>
</feature>
<name>A0A9P7N6L4_9HYPO</name>
<dbReference type="AlphaFoldDB" id="A0A9P7N6L4"/>
<evidence type="ECO:0000256" key="1">
    <source>
        <dbReference type="SAM" id="MobiDB-lite"/>
    </source>
</evidence>
<proteinExistence type="predicted"/>
<evidence type="ECO:0000313" key="3">
    <source>
        <dbReference type="Proteomes" id="UP000748025"/>
    </source>
</evidence>
<gene>
    <name evidence="2" type="ORF">E4U43_004053</name>
</gene>
<feature type="compositionally biased region" description="Low complexity" evidence="1">
    <location>
        <begin position="73"/>
        <end position="98"/>
    </location>
</feature>
<feature type="region of interest" description="Disordered" evidence="1">
    <location>
        <begin position="60"/>
        <end position="98"/>
    </location>
</feature>
<sequence>MVITAPAAITTTLGHDSKLSKVTNIIAASQHHWIGWINTTNTIDIITIITTITTRMAPSTAQTLGPDLPLTPPTSSSSPPHSSSSSSSSISSPSSPRASPDRVARIYASLIQDLGIINPCPALANRIENDTSAVEGAIGLLLFSREAHRCPEKLLVWRIGRPRRAAARRRRGEGGEDRAATRPKVR</sequence>
<organism evidence="2 3">
    <name type="scientific">Claviceps pusilla</name>
    <dbReference type="NCBI Taxonomy" id="123648"/>
    <lineage>
        <taxon>Eukaryota</taxon>
        <taxon>Fungi</taxon>
        <taxon>Dikarya</taxon>
        <taxon>Ascomycota</taxon>
        <taxon>Pezizomycotina</taxon>
        <taxon>Sordariomycetes</taxon>
        <taxon>Hypocreomycetidae</taxon>
        <taxon>Hypocreales</taxon>
        <taxon>Clavicipitaceae</taxon>
        <taxon>Claviceps</taxon>
    </lineage>
</organism>
<dbReference type="OrthoDB" id="4961515at2759"/>